<evidence type="ECO:0000256" key="1">
    <source>
        <dbReference type="SAM" id="MobiDB-lite"/>
    </source>
</evidence>
<evidence type="ECO:0000313" key="4">
    <source>
        <dbReference type="RefSeq" id="XP_058986623.1"/>
    </source>
</evidence>
<accession>A0ABM3VLG4</accession>
<proteinExistence type="predicted"/>
<dbReference type="Pfam" id="PF18701">
    <property type="entry name" value="DUF5641"/>
    <property type="match status" value="1"/>
</dbReference>
<evidence type="ECO:0000313" key="3">
    <source>
        <dbReference type="Proteomes" id="UP001652621"/>
    </source>
</evidence>
<dbReference type="PANTHER" id="PTHR47331">
    <property type="entry name" value="PHD-TYPE DOMAIN-CONTAINING PROTEIN"/>
    <property type="match status" value="1"/>
</dbReference>
<protein>
    <submittedName>
        <fullName evidence="4">Uncharacterized protein LOC131806502</fullName>
    </submittedName>
</protein>
<feature type="region of interest" description="Disordered" evidence="1">
    <location>
        <begin position="407"/>
        <end position="428"/>
    </location>
</feature>
<dbReference type="InterPro" id="IPR040676">
    <property type="entry name" value="DUF5641"/>
</dbReference>
<feature type="compositionally biased region" description="Polar residues" evidence="1">
    <location>
        <begin position="409"/>
        <end position="428"/>
    </location>
</feature>
<dbReference type="CDD" id="cd00303">
    <property type="entry name" value="retropepsin_like"/>
    <property type="match status" value="1"/>
</dbReference>
<keyword evidence="3" id="KW-1185">Reference proteome</keyword>
<reference evidence="4" key="1">
    <citation type="submission" date="2025-08" db="UniProtKB">
        <authorList>
            <consortium name="RefSeq"/>
        </authorList>
    </citation>
    <scope>IDENTIFICATION</scope>
    <source>
        <strain evidence="4">Aabys</strain>
        <tissue evidence="4">Whole body</tissue>
    </source>
</reference>
<dbReference type="Pfam" id="PF03564">
    <property type="entry name" value="DUF1759"/>
    <property type="match status" value="1"/>
</dbReference>
<dbReference type="InterPro" id="IPR008042">
    <property type="entry name" value="Retrotrans_Pao"/>
</dbReference>
<dbReference type="InterPro" id="IPR005312">
    <property type="entry name" value="DUF1759"/>
</dbReference>
<name>A0ABM3VLG4_MUSDO</name>
<evidence type="ECO:0000259" key="2">
    <source>
        <dbReference type="Pfam" id="PF18701"/>
    </source>
</evidence>
<organism evidence="3 4">
    <name type="scientific">Musca domestica</name>
    <name type="common">House fly</name>
    <dbReference type="NCBI Taxonomy" id="7370"/>
    <lineage>
        <taxon>Eukaryota</taxon>
        <taxon>Metazoa</taxon>
        <taxon>Ecdysozoa</taxon>
        <taxon>Arthropoda</taxon>
        <taxon>Hexapoda</taxon>
        <taxon>Insecta</taxon>
        <taxon>Pterygota</taxon>
        <taxon>Neoptera</taxon>
        <taxon>Endopterygota</taxon>
        <taxon>Diptera</taxon>
        <taxon>Brachycera</taxon>
        <taxon>Muscomorpha</taxon>
        <taxon>Muscoidea</taxon>
        <taxon>Muscidae</taxon>
        <taxon>Musca</taxon>
    </lineage>
</organism>
<dbReference type="InterPro" id="IPR021109">
    <property type="entry name" value="Peptidase_aspartic_dom_sf"/>
</dbReference>
<dbReference type="Pfam" id="PF05380">
    <property type="entry name" value="Peptidase_A17"/>
    <property type="match status" value="1"/>
</dbReference>
<dbReference type="RefSeq" id="XP_058986623.1">
    <property type="nucleotide sequence ID" value="XM_059130640.1"/>
</dbReference>
<feature type="domain" description="DUF5641" evidence="2">
    <location>
        <begin position="1032"/>
        <end position="1121"/>
    </location>
</feature>
<sequence length="1230" mass="140865">MSESKVLLKFKALAALLLEFEADFDAMNKDSVTMFAVEPRKVELKRLWARINSTYEHVCIESSEFKDEAANLYRQCREAYMCCSAQMGELSQSFGDNSTLSSTMVSPSQRTRRLENNVSDHRLRLPPCTTEIFHGDYLSWPSFRDMFTAVYIDCKSITPVDRLFYLRQSTQGEALEIVKKSPLTNDGFANAWSNLKDRYENKRILVNSQLKVLFNLVSVKNESAGEIKRLQRDVNNCITALKLHEINIDSWDPIFVFLCSTKLPTNTLSLWEQTVSKKTEVSKWSDLDEFLTARFQSLETVYDLTHSKEVKSPEVKPPIEHSRSSRRVKSYQANINKKSCFICWQDHWLKSCPKFLKMNHEQRFVATKRNNLCLNCFSNNHKLSQCTKNTSCSKCNLKHHTLLHRESKQAGSGSMANSDAQPSTSRQAAQTNIESRVQNCFVVTRKQVLLGTAIVQIDVNGVIFVARALIDSGSQATFISEKLQRRLNLPIKKVNARISGLNDVLAGSAEKQCTFLLKSPHNDSFGVQVSSLVLPKLTVKLPSYTLDVPDIYSLGIVPLADPKFAMSDQVDILLGGDVYPQIVLDGVHRNVLGSLLAQETIFGWVLTGPIANPSPVSFTTCVSFCTAVEMDKLLEKFWELEEPPKVTVYSPEEEYCEEVYQKTTKRLPDGRYMVSLPFKPQFEGGTVLGISRTKACRQFLRNEASLCKKPEFKSIYDSVLEEYESLGHMAEVTQDEEESRSFYLPHHAVIKPESSSTKVRVVFNASSKSSSGLSLNDTLYPGPILQNDLMLLIIRWRFYRYVFNGDIEKMYRQIWLNGDHTRFQRLVFRKDPKAELKNFELKTVTFGVNCAPFLAIRTLLRLASDVEEELPLAAKILRRMMYVDDALAGAHELELAIEARDQLVCALSSAGFSMRKWTSNNEKILQGLPPDHLLTENFLEIEDESNTKTLGIRWNAKSDFFYFSVKPIEMKLEFTKREVLSIIASLFDPAGWLGPDIIVAKMLMQEIWSEVGGPILSPPEPEISEAPESIINRWQRVKALNQRLCVRWKNEYLKELTKRNKWKNPDENVKVNDMVVIKEDNIPPNEWRLGRITKVLPGVDQLVRVAEIKTERGLIIRIMVKAKKYNAENRVNKRRIVCRVCLKDHPLRFCRKFLDMDYVERMKIISIYKHCAGCLAHDHTWRTCESTAHFPRTQIRTTCIFEFRQNILRDNVAETSLSSQIKVQVKIMKQ</sequence>
<dbReference type="Gene3D" id="2.40.70.10">
    <property type="entry name" value="Acid Proteases"/>
    <property type="match status" value="1"/>
</dbReference>
<dbReference type="Proteomes" id="UP001652621">
    <property type="component" value="Unplaced"/>
</dbReference>
<dbReference type="SUPFAM" id="SSF56672">
    <property type="entry name" value="DNA/RNA polymerases"/>
    <property type="match status" value="1"/>
</dbReference>
<gene>
    <name evidence="4" type="primary">LOC131806502</name>
</gene>
<dbReference type="InterPro" id="IPR043502">
    <property type="entry name" value="DNA/RNA_pol_sf"/>
</dbReference>
<dbReference type="GeneID" id="131806502"/>